<dbReference type="GeneID" id="92930363"/>
<evidence type="ECO:0000313" key="3">
    <source>
        <dbReference type="EMBL" id="AIA54235.1"/>
    </source>
</evidence>
<feature type="transmembrane region" description="Helical" evidence="1">
    <location>
        <begin position="76"/>
        <end position="98"/>
    </location>
</feature>
<dbReference type="EMBL" id="CP005986">
    <property type="protein sequence ID" value="AIA54235.1"/>
    <property type="molecule type" value="Genomic_DNA"/>
</dbReference>
<gene>
    <name evidence="3" type="ORF">Acaty_c0345</name>
</gene>
<dbReference type="Proteomes" id="UP000005522">
    <property type="component" value="Chromosome"/>
</dbReference>
<dbReference type="HOGENOM" id="CLU_102912_3_0_6"/>
<protein>
    <recommendedName>
        <fullName evidence="2">DUF2062 domain-containing protein</fullName>
    </recommendedName>
</protein>
<evidence type="ECO:0000259" key="2">
    <source>
        <dbReference type="Pfam" id="PF09835"/>
    </source>
</evidence>
<feature type="transmembrane region" description="Helical" evidence="1">
    <location>
        <begin position="139"/>
        <end position="164"/>
    </location>
</feature>
<keyword evidence="1" id="KW-0812">Transmembrane</keyword>
<name>A0A059ZRE2_ACICK</name>
<dbReference type="eggNOG" id="COG3216">
    <property type="taxonomic scope" value="Bacteria"/>
</dbReference>
<dbReference type="PANTHER" id="PTHR40547:SF1">
    <property type="entry name" value="SLL0298 PROTEIN"/>
    <property type="match status" value="1"/>
</dbReference>
<evidence type="ECO:0000256" key="1">
    <source>
        <dbReference type="SAM" id="Phobius"/>
    </source>
</evidence>
<evidence type="ECO:0000313" key="4">
    <source>
        <dbReference type="Proteomes" id="UP000005522"/>
    </source>
</evidence>
<keyword evidence="1" id="KW-1133">Transmembrane helix</keyword>
<dbReference type="InterPro" id="IPR018639">
    <property type="entry name" value="DUF2062"/>
</dbReference>
<proteinExistence type="predicted"/>
<reference evidence="3 4" key="1">
    <citation type="journal article" date="2009" name="J. Bacteriol.">
        <title>Draft genome sequence of the extremely acidophilic bacterium Acidithiobacillus caldus ATCC 51756 reveals metabolic versatility in the genus Acidithiobacillus.</title>
        <authorList>
            <person name="Valdes J."/>
            <person name="Quatrini R."/>
            <person name="Hallberg K."/>
            <person name="Dopson M."/>
            <person name="Valenzuela P.D."/>
            <person name="Holmes D.S."/>
        </authorList>
    </citation>
    <scope>NUCLEOTIDE SEQUENCE [LARGE SCALE GENOMIC DNA]</scope>
    <source>
        <strain evidence="4">ATCC 51756 / DSM 8584 / KU</strain>
    </source>
</reference>
<dbReference type="Pfam" id="PF09835">
    <property type="entry name" value="DUF2062"/>
    <property type="match status" value="1"/>
</dbReference>
<keyword evidence="1" id="KW-0472">Membrane</keyword>
<dbReference type="KEGG" id="acz:Acaty_c0345"/>
<dbReference type="PANTHER" id="PTHR40547">
    <property type="entry name" value="SLL0298 PROTEIN"/>
    <property type="match status" value="1"/>
</dbReference>
<feature type="transmembrane region" description="Helical" evidence="1">
    <location>
        <begin position="45"/>
        <end position="69"/>
    </location>
</feature>
<dbReference type="RefSeq" id="WP_004870377.1">
    <property type="nucleotide sequence ID" value="NZ_CP005986.1"/>
</dbReference>
<accession>A0A059ZRE2</accession>
<dbReference type="AlphaFoldDB" id="A0A059ZRE2"/>
<feature type="domain" description="DUF2062" evidence="2">
    <location>
        <begin position="23"/>
        <end position="175"/>
    </location>
</feature>
<organism evidence="3 4">
    <name type="scientific">Acidithiobacillus caldus (strain ATCC 51756 / DSM 8584 / KU)</name>
    <dbReference type="NCBI Taxonomy" id="637389"/>
    <lineage>
        <taxon>Bacteria</taxon>
        <taxon>Pseudomonadati</taxon>
        <taxon>Pseudomonadota</taxon>
        <taxon>Acidithiobacillia</taxon>
        <taxon>Acidithiobacillales</taxon>
        <taxon>Acidithiobacillaceae</taxon>
        <taxon>Acidithiobacillus</taxon>
    </lineage>
</organism>
<sequence>MRLPAFLRLPRREEILRRRPLGRFTHYLARSAYWQLHRRNVARGAAIGTFIGALPYFGHVATILVLCLWRRAYIPIAVLMPFVVTGPFTIVPFFYAAYQVGYALLRRMDMAPALTIHYADIQRLVHGHVHLATMGNRLWHAYLITWVGSVILGTLLSLTVYWGVRIGWRFWVTVRVVRRRRRRQPTP</sequence>